<sequence length="253" mass="29215">MESVSSIFKRQYHIDLRDVDFNKQLKLSTLFSYFQDIASLASADLGFGIETLEKKFGVAWILTRIRVDILRMPNWDEEITIETWPLEPTRVEFDRDYLVKDASGNIIIKAVSKWVIMDIKERKIKRSDLIQIHYPEKITKRAIAGKLAKLKDFGKLEPVYDKVIGYSDIDFNGHLNNSKYVDYIMDCFPVADHQNYTIQTIDLNFNQEALPGDSITLFKDTSGVDENVIYIEGVNQTDDNVVFKSLITIKENS</sequence>
<keyword evidence="4" id="KW-0276">Fatty acid metabolism</keyword>
<dbReference type="RefSeq" id="WP_202654380.1">
    <property type="nucleotide sequence ID" value="NZ_JAESWB010000171.1"/>
</dbReference>
<comment type="similarity">
    <text evidence="1">Belongs to the acyl-ACP thioesterase family.</text>
</comment>
<dbReference type="InterPro" id="IPR002864">
    <property type="entry name" value="Acyl-ACP_thioesterase_NHD"/>
</dbReference>
<dbReference type="SUPFAM" id="SSF54637">
    <property type="entry name" value="Thioesterase/thiol ester dehydrase-isomerase"/>
    <property type="match status" value="2"/>
</dbReference>
<dbReference type="PANTHER" id="PTHR31727:SF6">
    <property type="entry name" value="OLEOYL-ACYL CARRIER PROTEIN THIOESTERASE 1, CHLOROPLASTIC"/>
    <property type="match status" value="1"/>
</dbReference>
<gene>
    <name evidence="10" type="ORF">JK635_12920</name>
</gene>
<comment type="caution">
    <text evidence="10">The sequence shown here is derived from an EMBL/GenBank/DDBJ whole genome shotgun (WGS) entry which is preliminary data.</text>
</comment>
<dbReference type="CDD" id="cd00586">
    <property type="entry name" value="4HBT"/>
    <property type="match status" value="1"/>
</dbReference>
<proteinExistence type="inferred from homology"/>
<keyword evidence="11" id="KW-1185">Reference proteome</keyword>
<evidence type="ECO:0000256" key="6">
    <source>
        <dbReference type="ARBA" id="ARBA00023098"/>
    </source>
</evidence>
<dbReference type="PANTHER" id="PTHR31727">
    <property type="entry name" value="OLEOYL-ACYL CARRIER PROTEIN THIOESTERASE 1, CHLOROPLASTIC"/>
    <property type="match status" value="1"/>
</dbReference>
<dbReference type="Pfam" id="PF01643">
    <property type="entry name" value="Acyl-ACP_TE"/>
    <property type="match status" value="1"/>
</dbReference>
<evidence type="ECO:0000256" key="3">
    <source>
        <dbReference type="ARBA" id="ARBA00022801"/>
    </source>
</evidence>
<dbReference type="Gene3D" id="3.10.129.10">
    <property type="entry name" value="Hotdog Thioesterase"/>
    <property type="match status" value="2"/>
</dbReference>
<accession>A0ABS1TP47</accession>
<name>A0ABS1TP47_9BACI</name>
<feature type="domain" description="Acyl-ACP thioesterase N-terminal hotdog" evidence="8">
    <location>
        <begin position="7"/>
        <end position="126"/>
    </location>
</feature>
<keyword evidence="2" id="KW-0444">Lipid biosynthesis</keyword>
<evidence type="ECO:0000256" key="1">
    <source>
        <dbReference type="ARBA" id="ARBA00006500"/>
    </source>
</evidence>
<dbReference type="InterPro" id="IPR029069">
    <property type="entry name" value="HotDog_dom_sf"/>
</dbReference>
<protein>
    <submittedName>
        <fullName evidence="10">Acyl-ACP thioesterase</fullName>
    </submittedName>
</protein>
<dbReference type="InterPro" id="IPR049427">
    <property type="entry name" value="Acyl-ACP_TE_C"/>
</dbReference>
<organism evidence="10 11">
    <name type="scientific">Neobacillus paridis</name>
    <dbReference type="NCBI Taxonomy" id="2803862"/>
    <lineage>
        <taxon>Bacteria</taxon>
        <taxon>Bacillati</taxon>
        <taxon>Bacillota</taxon>
        <taxon>Bacilli</taxon>
        <taxon>Bacillales</taxon>
        <taxon>Bacillaceae</taxon>
        <taxon>Neobacillus</taxon>
    </lineage>
</organism>
<evidence type="ECO:0000256" key="5">
    <source>
        <dbReference type="ARBA" id="ARBA00022946"/>
    </source>
</evidence>
<keyword evidence="6" id="KW-0443">Lipid metabolism</keyword>
<evidence type="ECO:0000259" key="9">
    <source>
        <dbReference type="Pfam" id="PF20791"/>
    </source>
</evidence>
<keyword evidence="5" id="KW-0809">Transit peptide</keyword>
<evidence type="ECO:0000256" key="4">
    <source>
        <dbReference type="ARBA" id="ARBA00022832"/>
    </source>
</evidence>
<dbReference type="Proteomes" id="UP000623967">
    <property type="component" value="Unassembled WGS sequence"/>
</dbReference>
<keyword evidence="3" id="KW-0378">Hydrolase</keyword>
<evidence type="ECO:0000256" key="2">
    <source>
        <dbReference type="ARBA" id="ARBA00022516"/>
    </source>
</evidence>
<reference evidence="10 11" key="1">
    <citation type="submission" date="2021-01" db="EMBL/GenBank/DDBJ databases">
        <title>Genome public.</title>
        <authorList>
            <person name="Liu C."/>
            <person name="Sun Q."/>
        </authorList>
    </citation>
    <scope>NUCLEOTIDE SEQUENCE [LARGE SCALE GENOMIC DNA]</scope>
    <source>
        <strain evidence="10 11">YIM B02564</strain>
    </source>
</reference>
<evidence type="ECO:0000313" key="10">
    <source>
        <dbReference type="EMBL" id="MBL4953110.1"/>
    </source>
</evidence>
<evidence type="ECO:0000256" key="7">
    <source>
        <dbReference type="ARBA" id="ARBA00023160"/>
    </source>
</evidence>
<evidence type="ECO:0000259" key="8">
    <source>
        <dbReference type="Pfam" id="PF01643"/>
    </source>
</evidence>
<dbReference type="InterPro" id="IPR045023">
    <property type="entry name" value="FATA/B"/>
</dbReference>
<dbReference type="Pfam" id="PF20791">
    <property type="entry name" value="Acyl-ACP_TE_C"/>
    <property type="match status" value="1"/>
</dbReference>
<feature type="domain" description="Acyl-ACP thioesterase-like C-terminal" evidence="9">
    <location>
        <begin position="166"/>
        <end position="224"/>
    </location>
</feature>
<dbReference type="EMBL" id="JAESWB010000171">
    <property type="protein sequence ID" value="MBL4953110.1"/>
    <property type="molecule type" value="Genomic_DNA"/>
</dbReference>
<keyword evidence="7" id="KW-0275">Fatty acid biosynthesis</keyword>
<evidence type="ECO:0000313" key="11">
    <source>
        <dbReference type="Proteomes" id="UP000623967"/>
    </source>
</evidence>